<name>A0ABP7YLY6_9ACTN</name>
<evidence type="ECO:0000256" key="1">
    <source>
        <dbReference type="ARBA" id="ARBA00023002"/>
    </source>
</evidence>
<dbReference type="InterPro" id="IPR036661">
    <property type="entry name" value="Luciferase-like_sf"/>
</dbReference>
<reference evidence="6" key="1">
    <citation type="journal article" date="2019" name="Int. J. Syst. Evol. Microbiol.">
        <title>The Global Catalogue of Microorganisms (GCM) 10K type strain sequencing project: providing services to taxonomists for standard genome sequencing and annotation.</title>
        <authorList>
            <consortium name="The Broad Institute Genomics Platform"/>
            <consortium name="The Broad Institute Genome Sequencing Center for Infectious Disease"/>
            <person name="Wu L."/>
            <person name="Ma J."/>
        </authorList>
    </citation>
    <scope>NUCLEOTIDE SEQUENCE [LARGE SCALE GENOMIC DNA]</scope>
    <source>
        <strain evidence="6">JCM 17316</strain>
    </source>
</reference>
<sequence length="357" mass="39860">MDVAIASTIRNLPQRPLPLPQLYDEFFDDFLLADELGYSHIWQPEHHFAKDQHNPSALPVLAALARQTRRIRLGTYVLLLAFHHPILLAEEAAMIDILSHGRLDLAIGAGPMEAECEVFDIPRSETFGRTYEALQIVQKCWTEEEFSHHGKYFHFDNVRMTTKPVQRPHPPLFMAAVGPQSAKRAATRGYGLAMALGPAHNTYLDALEGSGRSLDDVKLVSGPVAVHIAETTEQAWDEAEEGLHAWISFYGDRGSPMAAGLPPVGELRKSDFTFGGMPFFVGSVEKVKQRMREFFAEAPLDELCLAFHHPGMSAEASRRAITLFAEEVMPEARTWGDRTRRPEPPQHSAIGPKGLRH</sequence>
<dbReference type="InterPro" id="IPR050766">
    <property type="entry name" value="Bact_Lucif_Oxidored"/>
</dbReference>
<keyword evidence="2" id="KW-0503">Monooxygenase</keyword>
<dbReference type="Proteomes" id="UP001500266">
    <property type="component" value="Unassembled WGS sequence"/>
</dbReference>
<evidence type="ECO:0000259" key="4">
    <source>
        <dbReference type="Pfam" id="PF00296"/>
    </source>
</evidence>
<protein>
    <submittedName>
        <fullName evidence="5">LLM class flavin-dependent oxidoreductase</fullName>
    </submittedName>
</protein>
<evidence type="ECO:0000256" key="3">
    <source>
        <dbReference type="SAM" id="MobiDB-lite"/>
    </source>
</evidence>
<evidence type="ECO:0000313" key="5">
    <source>
        <dbReference type="EMBL" id="GAA4137707.1"/>
    </source>
</evidence>
<evidence type="ECO:0000256" key="2">
    <source>
        <dbReference type="ARBA" id="ARBA00023033"/>
    </source>
</evidence>
<accession>A0ABP7YLY6</accession>
<gene>
    <name evidence="5" type="ORF">GCM10022416_22470</name>
</gene>
<feature type="compositionally biased region" description="Basic and acidic residues" evidence="3">
    <location>
        <begin position="334"/>
        <end position="344"/>
    </location>
</feature>
<keyword evidence="1" id="KW-0560">Oxidoreductase</keyword>
<proteinExistence type="predicted"/>
<dbReference type="PANTHER" id="PTHR30137:SF8">
    <property type="entry name" value="BLR5498 PROTEIN"/>
    <property type="match status" value="1"/>
</dbReference>
<dbReference type="Gene3D" id="3.20.20.30">
    <property type="entry name" value="Luciferase-like domain"/>
    <property type="match status" value="1"/>
</dbReference>
<dbReference type="Pfam" id="PF00296">
    <property type="entry name" value="Bac_luciferase"/>
    <property type="match status" value="1"/>
</dbReference>
<evidence type="ECO:0000313" key="6">
    <source>
        <dbReference type="Proteomes" id="UP001500266"/>
    </source>
</evidence>
<dbReference type="SUPFAM" id="SSF51679">
    <property type="entry name" value="Bacterial luciferase-like"/>
    <property type="match status" value="1"/>
</dbReference>
<dbReference type="RefSeq" id="WP_345020194.1">
    <property type="nucleotide sequence ID" value="NZ_BAABDO010000024.1"/>
</dbReference>
<organism evidence="5 6">
    <name type="scientific">Actinomadura keratinilytica</name>
    <dbReference type="NCBI Taxonomy" id="547461"/>
    <lineage>
        <taxon>Bacteria</taxon>
        <taxon>Bacillati</taxon>
        <taxon>Actinomycetota</taxon>
        <taxon>Actinomycetes</taxon>
        <taxon>Streptosporangiales</taxon>
        <taxon>Thermomonosporaceae</taxon>
        <taxon>Actinomadura</taxon>
    </lineage>
</organism>
<dbReference type="InterPro" id="IPR011251">
    <property type="entry name" value="Luciferase-like_dom"/>
</dbReference>
<feature type="domain" description="Luciferase-like" evidence="4">
    <location>
        <begin position="23"/>
        <end position="298"/>
    </location>
</feature>
<feature type="region of interest" description="Disordered" evidence="3">
    <location>
        <begin position="333"/>
        <end position="357"/>
    </location>
</feature>
<dbReference type="PANTHER" id="PTHR30137">
    <property type="entry name" value="LUCIFERASE-LIKE MONOOXYGENASE"/>
    <property type="match status" value="1"/>
</dbReference>
<dbReference type="EMBL" id="BAABDO010000024">
    <property type="protein sequence ID" value="GAA4137707.1"/>
    <property type="molecule type" value="Genomic_DNA"/>
</dbReference>
<keyword evidence="6" id="KW-1185">Reference proteome</keyword>
<comment type="caution">
    <text evidence="5">The sequence shown here is derived from an EMBL/GenBank/DDBJ whole genome shotgun (WGS) entry which is preliminary data.</text>
</comment>